<feature type="region of interest" description="Disordered" evidence="1">
    <location>
        <begin position="1"/>
        <end position="21"/>
    </location>
</feature>
<evidence type="ECO:0000313" key="3">
    <source>
        <dbReference type="Proteomes" id="UP000030710"/>
    </source>
</evidence>
<dbReference type="InterPro" id="IPR048925">
    <property type="entry name" value="RdfA"/>
</dbReference>
<proteinExistence type="predicted"/>
<protein>
    <submittedName>
        <fullName evidence="2">Uncharacterized protein</fullName>
    </submittedName>
</protein>
<dbReference type="HOGENOM" id="CLU_099321_0_0_2"/>
<gene>
    <name evidence="2" type="ORF">J07HQW2_00279</name>
</gene>
<evidence type="ECO:0000256" key="1">
    <source>
        <dbReference type="SAM" id="MobiDB-lite"/>
    </source>
</evidence>
<dbReference type="AlphaFoldDB" id="U1NAJ2"/>
<organism evidence="2 3">
    <name type="scientific">Haloquadratum walsbyi J07HQW2</name>
    <dbReference type="NCBI Taxonomy" id="1238425"/>
    <lineage>
        <taxon>Archaea</taxon>
        <taxon>Methanobacteriati</taxon>
        <taxon>Methanobacteriota</taxon>
        <taxon>Stenosarchaea group</taxon>
        <taxon>Halobacteria</taxon>
        <taxon>Halobacteriales</taxon>
        <taxon>Haloferacaceae</taxon>
        <taxon>Haloquadratum</taxon>
    </lineage>
</organism>
<dbReference type="EMBL" id="KE356561">
    <property type="protein sequence ID" value="ERG93845.1"/>
    <property type="molecule type" value="Genomic_DNA"/>
</dbReference>
<reference evidence="2 3" key="1">
    <citation type="journal article" date="2013" name="PLoS ONE">
        <title>Assembly-driven community genomics of a hypersaline microbial ecosystem.</title>
        <authorList>
            <person name="Podell S."/>
            <person name="Ugalde J.A."/>
            <person name="Narasingarao P."/>
            <person name="Banfield J.F."/>
            <person name="Heidelberg K.B."/>
            <person name="Allen E.E."/>
        </authorList>
    </citation>
    <scope>NUCLEOTIDE SEQUENCE [LARGE SCALE GENOMIC DNA]</scope>
    <source>
        <strain evidence="3">J07HQW2</strain>
    </source>
</reference>
<dbReference type="Proteomes" id="UP000030710">
    <property type="component" value="Unassembled WGS sequence"/>
</dbReference>
<dbReference type="eggNOG" id="arCOG02804">
    <property type="taxonomic scope" value="Archaea"/>
</dbReference>
<sequence>MYYLPKAMSTESSYSRRGGDGPKIERVADRYDISELGDEVVARWLGENGYDQQSLRDLADHVNRRIIEAAVASSTHLLDGEAANIYRLLSGDDDDVTAGMQTEVRQRLKHDGIDVERLEADLITYQSVYNYCKDHRNVSRSSSETTNNPASSLTHMRKIAGRLQAIVENNLAQWIKHNVIDGGSYEVNIEIWVTCQDCGARRSPKRLIDSGGCQCASDSELSGADADGDETKPIDTGSAHRLKN</sequence>
<evidence type="ECO:0000313" key="2">
    <source>
        <dbReference type="EMBL" id="ERG93845.1"/>
    </source>
</evidence>
<dbReference type="Pfam" id="PF21811">
    <property type="entry name" value="RdfA"/>
    <property type="match status" value="1"/>
</dbReference>
<name>U1NAJ2_9EURY</name>
<feature type="region of interest" description="Disordered" evidence="1">
    <location>
        <begin position="217"/>
        <end position="244"/>
    </location>
</feature>
<accession>U1NAJ2</accession>